<dbReference type="PANTHER" id="PTHR30385">
    <property type="entry name" value="SIGMA FACTOR F FLAGELLAR"/>
    <property type="match status" value="1"/>
</dbReference>
<dbReference type="SUPFAM" id="SSF88659">
    <property type="entry name" value="Sigma3 and sigma4 domains of RNA polymerase sigma factors"/>
    <property type="match status" value="2"/>
</dbReference>
<feature type="domain" description="RNA polymerase sigma-70 region 2" evidence="5">
    <location>
        <begin position="32"/>
        <end position="101"/>
    </location>
</feature>
<dbReference type="GO" id="GO:0006352">
    <property type="term" value="P:DNA-templated transcription initiation"/>
    <property type="evidence" value="ECO:0007669"/>
    <property type="project" value="InterPro"/>
</dbReference>
<reference evidence="7 8" key="1">
    <citation type="submission" date="2021-05" db="EMBL/GenBank/DDBJ databases">
        <title>Novel species in genus Arthrobacter.</title>
        <authorList>
            <person name="Zhang G."/>
        </authorList>
    </citation>
    <scope>NUCLEOTIDE SEQUENCE [LARGE SCALE GENOMIC DNA]</scope>
    <source>
        <strain evidence="8">zg-ZUI227</strain>
    </source>
</reference>
<dbReference type="Pfam" id="PF04545">
    <property type="entry name" value="Sigma70_r4"/>
    <property type="match status" value="1"/>
</dbReference>
<evidence type="ECO:0000256" key="1">
    <source>
        <dbReference type="ARBA" id="ARBA00023015"/>
    </source>
</evidence>
<dbReference type="InterPro" id="IPR013325">
    <property type="entry name" value="RNA_pol_sigma_r2"/>
</dbReference>
<dbReference type="RefSeq" id="WP_210227215.1">
    <property type="nucleotide sequence ID" value="NZ_CP076022.1"/>
</dbReference>
<gene>
    <name evidence="7" type="ORF">KKR91_16565</name>
</gene>
<dbReference type="InterPro" id="IPR013324">
    <property type="entry name" value="RNA_pol_sigma_r3/r4-like"/>
</dbReference>
<dbReference type="InterPro" id="IPR036388">
    <property type="entry name" value="WH-like_DNA-bd_sf"/>
</dbReference>
<dbReference type="InterPro" id="IPR007630">
    <property type="entry name" value="RNA_pol_sigma70_r4"/>
</dbReference>
<keyword evidence="3" id="KW-0238">DNA-binding</keyword>
<evidence type="ECO:0000259" key="6">
    <source>
        <dbReference type="Pfam" id="PF04545"/>
    </source>
</evidence>
<dbReference type="GO" id="GO:0003677">
    <property type="term" value="F:DNA binding"/>
    <property type="evidence" value="ECO:0007669"/>
    <property type="project" value="UniProtKB-KW"/>
</dbReference>
<organism evidence="7 8">
    <name type="scientific">Arthrobacter jiangjiafuii</name>
    <dbReference type="NCBI Taxonomy" id="2817475"/>
    <lineage>
        <taxon>Bacteria</taxon>
        <taxon>Bacillati</taxon>
        <taxon>Actinomycetota</taxon>
        <taxon>Actinomycetes</taxon>
        <taxon>Micrococcales</taxon>
        <taxon>Micrococcaceae</taxon>
        <taxon>Arthrobacter</taxon>
    </lineage>
</organism>
<keyword evidence="8" id="KW-1185">Reference proteome</keyword>
<evidence type="ECO:0000259" key="5">
    <source>
        <dbReference type="Pfam" id="PF04542"/>
    </source>
</evidence>
<dbReference type="InterPro" id="IPR014284">
    <property type="entry name" value="RNA_pol_sigma-70_dom"/>
</dbReference>
<keyword evidence="2" id="KW-0731">Sigma factor</keyword>
<evidence type="ECO:0000256" key="2">
    <source>
        <dbReference type="ARBA" id="ARBA00023082"/>
    </source>
</evidence>
<dbReference type="Pfam" id="PF04542">
    <property type="entry name" value="Sigma70_r2"/>
    <property type="match status" value="1"/>
</dbReference>
<dbReference type="SUPFAM" id="SSF88946">
    <property type="entry name" value="Sigma2 domain of RNA polymerase sigma factors"/>
    <property type="match status" value="1"/>
</dbReference>
<proteinExistence type="predicted"/>
<feature type="domain" description="RNA polymerase sigma-70 region 4" evidence="6">
    <location>
        <begin position="194"/>
        <end position="243"/>
    </location>
</feature>
<name>A0A975M4Y1_9MICC</name>
<dbReference type="EMBL" id="CP076022">
    <property type="protein sequence ID" value="QWC10030.1"/>
    <property type="molecule type" value="Genomic_DNA"/>
</dbReference>
<dbReference type="Gene3D" id="1.20.120.1810">
    <property type="match status" value="1"/>
</dbReference>
<dbReference type="GO" id="GO:0016987">
    <property type="term" value="F:sigma factor activity"/>
    <property type="evidence" value="ECO:0007669"/>
    <property type="project" value="UniProtKB-KW"/>
</dbReference>
<dbReference type="NCBIfam" id="TIGR02937">
    <property type="entry name" value="sigma70-ECF"/>
    <property type="match status" value="1"/>
</dbReference>
<dbReference type="InterPro" id="IPR007627">
    <property type="entry name" value="RNA_pol_sigma70_r2"/>
</dbReference>
<evidence type="ECO:0000256" key="3">
    <source>
        <dbReference type="ARBA" id="ARBA00023125"/>
    </source>
</evidence>
<keyword evidence="1" id="KW-0805">Transcription regulation</keyword>
<protein>
    <submittedName>
        <fullName evidence="7">Sigma-70 family RNA polymerase sigma factor</fullName>
    </submittedName>
</protein>
<dbReference type="Gene3D" id="1.10.10.10">
    <property type="entry name" value="Winged helix-like DNA-binding domain superfamily/Winged helix DNA-binding domain"/>
    <property type="match status" value="2"/>
</dbReference>
<evidence type="ECO:0000313" key="7">
    <source>
        <dbReference type="EMBL" id="QWC10030.1"/>
    </source>
</evidence>
<dbReference type="KEGG" id="ajg:KKR91_16565"/>
<dbReference type="AlphaFoldDB" id="A0A975M4Y1"/>
<accession>A0A975M4Y1</accession>
<evidence type="ECO:0000256" key="4">
    <source>
        <dbReference type="ARBA" id="ARBA00023163"/>
    </source>
</evidence>
<keyword evidence="4" id="KW-0804">Transcription</keyword>
<dbReference type="PANTHER" id="PTHR30385:SF4">
    <property type="entry name" value="RNA POLYMERASE SIGMA-E FACTOR"/>
    <property type="match status" value="1"/>
</dbReference>
<dbReference type="Proteomes" id="UP000676885">
    <property type="component" value="Chromosome"/>
</dbReference>
<sequence>MTPPDLPPHDLPQFEKARRARGDLQQALHNELVLAHRDLAHRVALSYAGQGRDRADLRQVAYLGLIKAVKRFDPAVGVHFPAFAVPTIHGELKRYLRDQSWMVRPPREVQDLRTNIAKVYPALAQRLAREPSVPELAEELGHGEKMVAEALNCQSSLQPDSLDAALDGDYPADLPAGIDTRLEQAENLAMLALAIRKLQDSEKDLLFRRYFHEEPQQVIGERLGMTQMQVSRKLARILVKLQHEILGRPARAAGSEAASA</sequence>
<evidence type="ECO:0000313" key="8">
    <source>
        <dbReference type="Proteomes" id="UP000676885"/>
    </source>
</evidence>